<accession>A0A448XAQ8</accession>
<comment type="caution">
    <text evidence="3">The sequence shown here is derived from an EMBL/GenBank/DDBJ whole genome shotgun (WGS) entry which is preliminary data.</text>
</comment>
<dbReference type="PANTHER" id="PTHR12619">
    <property type="entry name" value="RFX TRANSCRIPTION FACTOR FAMILY"/>
    <property type="match status" value="1"/>
</dbReference>
<evidence type="ECO:0000256" key="1">
    <source>
        <dbReference type="SAM" id="MobiDB-lite"/>
    </source>
</evidence>
<name>A0A448XAQ8_9PLAT</name>
<dbReference type="InterPro" id="IPR039779">
    <property type="entry name" value="RFX-like"/>
</dbReference>
<feature type="compositionally biased region" description="Acidic residues" evidence="1">
    <location>
        <begin position="557"/>
        <end position="569"/>
    </location>
</feature>
<protein>
    <recommendedName>
        <fullName evidence="2">RFX1-4/6/8-like BCD domain-containing protein</fullName>
    </recommendedName>
</protein>
<keyword evidence="4" id="KW-1185">Reference proteome</keyword>
<feature type="domain" description="RFX1-4/6/8-like BCD" evidence="2">
    <location>
        <begin position="128"/>
        <end position="224"/>
    </location>
</feature>
<evidence type="ECO:0000313" key="4">
    <source>
        <dbReference type="Proteomes" id="UP000784294"/>
    </source>
</evidence>
<dbReference type="Pfam" id="PF25340">
    <property type="entry name" value="BCD_RFX"/>
    <property type="match status" value="1"/>
</dbReference>
<organism evidence="3 4">
    <name type="scientific">Protopolystoma xenopodis</name>
    <dbReference type="NCBI Taxonomy" id="117903"/>
    <lineage>
        <taxon>Eukaryota</taxon>
        <taxon>Metazoa</taxon>
        <taxon>Spiralia</taxon>
        <taxon>Lophotrochozoa</taxon>
        <taxon>Platyhelminthes</taxon>
        <taxon>Monogenea</taxon>
        <taxon>Polyopisthocotylea</taxon>
        <taxon>Polystomatidea</taxon>
        <taxon>Polystomatidae</taxon>
        <taxon>Protopolystoma</taxon>
    </lineage>
</organism>
<evidence type="ECO:0000313" key="3">
    <source>
        <dbReference type="EMBL" id="VEL32476.1"/>
    </source>
</evidence>
<dbReference type="PANTHER" id="PTHR12619:SF5">
    <property type="entry name" value="TRANSCRIPTION FACTOR RFX4"/>
    <property type="match status" value="1"/>
</dbReference>
<dbReference type="GO" id="GO:0000981">
    <property type="term" value="F:DNA-binding transcription factor activity, RNA polymerase II-specific"/>
    <property type="evidence" value="ECO:0007669"/>
    <property type="project" value="TreeGrafter"/>
</dbReference>
<evidence type="ECO:0000259" key="2">
    <source>
        <dbReference type="Pfam" id="PF25340"/>
    </source>
</evidence>
<dbReference type="Proteomes" id="UP000784294">
    <property type="component" value="Unassembled WGS sequence"/>
</dbReference>
<dbReference type="AlphaFoldDB" id="A0A448XAQ8"/>
<dbReference type="EMBL" id="CAAALY010244222">
    <property type="protein sequence ID" value="VEL32476.1"/>
    <property type="molecule type" value="Genomic_DNA"/>
</dbReference>
<proteinExistence type="predicted"/>
<dbReference type="GO" id="GO:0000978">
    <property type="term" value="F:RNA polymerase II cis-regulatory region sequence-specific DNA binding"/>
    <property type="evidence" value="ECO:0007669"/>
    <property type="project" value="TreeGrafter"/>
</dbReference>
<feature type="region of interest" description="Disordered" evidence="1">
    <location>
        <begin position="557"/>
        <end position="642"/>
    </location>
</feature>
<feature type="compositionally biased region" description="Basic and acidic residues" evidence="1">
    <location>
        <begin position="588"/>
        <end position="610"/>
    </location>
</feature>
<sequence length="872" mass="94560">MDVPVKPIDSWSRGMRRRLLMESSFDSLHQALSLEIEAQASWASDCCSKINFSPERTSTLPFDSQQLPLLSFGTDSSLTHQEDMFLHGAELRDGLDHKNLAKNDSSLDSIQNLSALSHESTSNGRVGSMSTIACLHGELKKLLLHGRDLPAWAAWLDSLVQRSLIGRGCGPRRASAARQLMLVWTYYSSLLMRELTLRSASTFGSCHLLRLLCDEYLSFRLEQLASSPLTSLPAELTNLLPVIKTEQLLPRINNGDQSICSPTSQLGLISQESSVQSMTEEAIGVVSNMKTMLLNSGLASGSRRESENSFHSSTQQATMMMMMMAAAGAFVGGRGDAGIEGVANVSGMEGAKLIGLSSGVPDGSVPSSSSPITCLGAKGHIGLQSAFWSSTSLSGYSDCPQGEYHIPGLLNEALVSSSPAAVAAAAAAAAAVAAAAVSRDPMISSSAVPAGELGMISTCTSSEGGIAENLMLFQASDEPCSDAEQEEGACVDSVNSEQAVAVAAVSVDETIVAAVADPEAGDSNDCPREEDPLLIYATPTESSSPGLARECFLTIMDEEEVDDKEEVDGEKEREEHEGEDEGENEEDVRERKKDKANKARDKGEGNESLDRATNGLSLNLGDVHSGEILPHRHGRSRQSRTQPHLDTHMLHLDSLLQSSEPRTRLISKDCAIKPFRFDVSRRGYWEVPSLCSPKMNSVGHKNSIPELSLQNFYSAPVFPPSANDPLENIFGEQVTTPRSISDVFLNQAEENELSTLEMEGMDTEVTEEEVENQDGQTDEEAHGIRKKLDFISNVSFADMTMPENSYCWPDELIENNDTHQFLADSQDNIPEKRSKRLCQENVLLQENNSERHGGKAAVLHTRLRLDTITGFT</sequence>
<reference evidence="3" key="1">
    <citation type="submission" date="2018-11" db="EMBL/GenBank/DDBJ databases">
        <authorList>
            <consortium name="Pathogen Informatics"/>
        </authorList>
    </citation>
    <scope>NUCLEOTIDE SEQUENCE</scope>
</reference>
<gene>
    <name evidence="3" type="ORF">PXEA_LOCUS25916</name>
</gene>
<dbReference type="OrthoDB" id="10056949at2759"/>
<dbReference type="InterPro" id="IPR057321">
    <property type="entry name" value="RFX1-4/6/8-like_BCD"/>
</dbReference>
<feature type="compositionally biased region" description="Acidic residues" evidence="1">
    <location>
        <begin position="577"/>
        <end position="587"/>
    </location>
</feature>